<dbReference type="Pfam" id="PF06722">
    <property type="entry name" value="EryCIII-like_C"/>
    <property type="match status" value="1"/>
</dbReference>
<evidence type="ECO:0000259" key="2">
    <source>
        <dbReference type="Pfam" id="PF06722"/>
    </source>
</evidence>
<dbReference type="EMBL" id="CSWP01000002">
    <property type="protein sequence ID" value="CPV39624.1"/>
    <property type="molecule type" value="Genomic_DNA"/>
</dbReference>
<name>A0A0U0ZHK4_9MYCO</name>
<dbReference type="GO" id="GO:0005975">
    <property type="term" value="P:carbohydrate metabolic process"/>
    <property type="evidence" value="ECO:0007669"/>
    <property type="project" value="InterPro"/>
</dbReference>
<evidence type="ECO:0000313" key="3">
    <source>
        <dbReference type="EMBL" id="CPV39624.1"/>
    </source>
</evidence>
<evidence type="ECO:0000313" key="4">
    <source>
        <dbReference type="Proteomes" id="UP000045782"/>
    </source>
</evidence>
<evidence type="ECO:0000259" key="1">
    <source>
        <dbReference type="Pfam" id="PF03033"/>
    </source>
</evidence>
<dbReference type="InterPro" id="IPR050426">
    <property type="entry name" value="Glycosyltransferase_28"/>
</dbReference>
<feature type="domain" description="Erythromycin biosynthesis protein CIII-like C-terminal" evidence="2">
    <location>
        <begin position="319"/>
        <end position="407"/>
    </location>
</feature>
<sequence length="440" mass="47637">MAENIDVHSVAHSDIGEVYTVMKFAMASYGTRGDIEPAVAVGRELQRRGHEVRMAVPPDLIGFAGSVGLSAVPYGIHVGPQLDEYRDLWTSWTRHFWRLQDLVALCRQALKLVTEQWSEMSETLVSVAEGADLLSTSVGYEEPAANVAEFYGIPLVALHTMPWRPNGQLFPALPPMLTRTGMTAYDWLTWRVTKGAEDAQRRHLGLPQATSPSPRRIGQRNSLEIQAYDAVCFRGLAEEWAKYGGRRPFVGALTMELTTSADDEVMSWIAAGPPPICFASGSIPVESPAETVEMISSACAELGERALVCAGATDFSGVQTPPHVKLVGVVNYAAVFPVSRAIVHHGGSGTTAASLRAGVPTLILWTVGDQPFWGNQLRRMGVGASRRFSTTTRDSLVSDLRTILTPECAARARAIAPHMSKPHDSVSKAADLLEAKASHP</sequence>
<gene>
    <name evidence="3" type="ORF">ERS075579_01068</name>
</gene>
<dbReference type="AlphaFoldDB" id="A0A0U0ZHK4"/>
<dbReference type="Gene3D" id="3.40.50.2000">
    <property type="entry name" value="Glycogen Phosphorylase B"/>
    <property type="match status" value="2"/>
</dbReference>
<dbReference type="CDD" id="cd03784">
    <property type="entry name" value="GT1_Gtf-like"/>
    <property type="match status" value="1"/>
</dbReference>
<dbReference type="GO" id="GO:0033072">
    <property type="term" value="P:vancomycin biosynthetic process"/>
    <property type="evidence" value="ECO:0007669"/>
    <property type="project" value="UniProtKB-ARBA"/>
</dbReference>
<reference evidence="3 4" key="1">
    <citation type="submission" date="2015-03" db="EMBL/GenBank/DDBJ databases">
        <authorList>
            <person name="Murphy D."/>
        </authorList>
    </citation>
    <scope>NUCLEOTIDE SEQUENCE [LARGE SCALE GENOMIC DNA]</scope>
    <source>
        <strain evidence="3 4">PAP088</strain>
    </source>
</reference>
<organism evidence="3 4">
    <name type="scientific">Mycobacteroides abscessus</name>
    <dbReference type="NCBI Taxonomy" id="36809"/>
    <lineage>
        <taxon>Bacteria</taxon>
        <taxon>Bacillati</taxon>
        <taxon>Actinomycetota</taxon>
        <taxon>Actinomycetes</taxon>
        <taxon>Mycobacteriales</taxon>
        <taxon>Mycobacteriaceae</taxon>
        <taxon>Mycobacteroides</taxon>
    </lineage>
</organism>
<dbReference type="PANTHER" id="PTHR48050">
    <property type="entry name" value="STEROL 3-BETA-GLUCOSYLTRANSFERASE"/>
    <property type="match status" value="1"/>
</dbReference>
<dbReference type="GO" id="GO:0016758">
    <property type="term" value="F:hexosyltransferase activity"/>
    <property type="evidence" value="ECO:0007669"/>
    <property type="project" value="InterPro"/>
</dbReference>
<dbReference type="InterPro" id="IPR010610">
    <property type="entry name" value="EryCIII-like_C"/>
</dbReference>
<accession>A0A0U0ZHK4</accession>
<dbReference type="Pfam" id="PF03033">
    <property type="entry name" value="Glyco_transf_28"/>
    <property type="match status" value="1"/>
</dbReference>
<protein>
    <submittedName>
        <fullName evidence="3">Putative glycosyltransferase GtfA</fullName>
    </submittedName>
</protein>
<proteinExistence type="predicted"/>
<feature type="domain" description="Glycosyltransferase family 28 N-terminal" evidence="1">
    <location>
        <begin position="25"/>
        <end position="73"/>
    </location>
</feature>
<dbReference type="InterPro" id="IPR002213">
    <property type="entry name" value="UDP_glucos_trans"/>
</dbReference>
<keyword evidence="3" id="KW-0808">Transferase</keyword>
<dbReference type="GO" id="GO:0008194">
    <property type="term" value="F:UDP-glycosyltransferase activity"/>
    <property type="evidence" value="ECO:0007669"/>
    <property type="project" value="InterPro"/>
</dbReference>
<dbReference type="SUPFAM" id="SSF53756">
    <property type="entry name" value="UDP-Glycosyltransferase/glycogen phosphorylase"/>
    <property type="match status" value="1"/>
</dbReference>
<dbReference type="Proteomes" id="UP000045782">
    <property type="component" value="Unassembled WGS sequence"/>
</dbReference>
<dbReference type="FunFam" id="3.40.50.2000:FF:000009">
    <property type="entry name" value="Sterol 3-beta-glucosyltransferase UGT80A2"/>
    <property type="match status" value="1"/>
</dbReference>
<dbReference type="PANTHER" id="PTHR48050:SF13">
    <property type="entry name" value="STEROL 3-BETA-GLUCOSYLTRANSFERASE UGT80A2"/>
    <property type="match status" value="1"/>
</dbReference>
<dbReference type="InterPro" id="IPR004276">
    <property type="entry name" value="GlycoTrans_28_N"/>
</dbReference>